<keyword evidence="4" id="KW-1185">Reference proteome</keyword>
<accession>A0A963YU24</accession>
<organism evidence="3 4">
    <name type="scientific">Acidisoma silvae</name>
    <dbReference type="NCBI Taxonomy" id="2802396"/>
    <lineage>
        <taxon>Bacteria</taxon>
        <taxon>Pseudomonadati</taxon>
        <taxon>Pseudomonadota</taxon>
        <taxon>Alphaproteobacteria</taxon>
        <taxon>Acetobacterales</taxon>
        <taxon>Acidocellaceae</taxon>
        <taxon>Acidisoma</taxon>
    </lineage>
</organism>
<dbReference type="GO" id="GO:0008239">
    <property type="term" value="F:dipeptidyl-peptidase activity"/>
    <property type="evidence" value="ECO:0007669"/>
    <property type="project" value="InterPro"/>
</dbReference>
<evidence type="ECO:0000259" key="2">
    <source>
        <dbReference type="SMART" id="SM00939"/>
    </source>
</evidence>
<dbReference type="PANTHER" id="PTHR43056:SF10">
    <property type="entry name" value="COCE_NOND FAMILY, PUTATIVE (AFU_ORTHOLOGUE AFUA_7G00600)-RELATED"/>
    <property type="match status" value="1"/>
</dbReference>
<dbReference type="Gene3D" id="2.60.120.260">
    <property type="entry name" value="Galactose-binding domain-like"/>
    <property type="match status" value="1"/>
</dbReference>
<dbReference type="RefSeq" id="WP_227321958.1">
    <property type="nucleotide sequence ID" value="NZ_JAESVB010000005.1"/>
</dbReference>
<reference evidence="3" key="2">
    <citation type="submission" date="2021-01" db="EMBL/GenBank/DDBJ databases">
        <authorList>
            <person name="Mieszkin S."/>
            <person name="Pouder E."/>
            <person name="Alain K."/>
        </authorList>
    </citation>
    <scope>NUCLEOTIDE SEQUENCE</scope>
    <source>
        <strain evidence="3">HW T2.11</strain>
    </source>
</reference>
<dbReference type="Gene3D" id="3.40.50.1820">
    <property type="entry name" value="alpha/beta hydrolase"/>
    <property type="match status" value="2"/>
</dbReference>
<dbReference type="InterPro" id="IPR005674">
    <property type="entry name" value="CocE/Ser_esterase"/>
</dbReference>
<dbReference type="SMART" id="SM00939">
    <property type="entry name" value="PepX_C"/>
    <property type="match status" value="1"/>
</dbReference>
<dbReference type="Proteomes" id="UP000708298">
    <property type="component" value="Unassembled WGS sequence"/>
</dbReference>
<sequence length="668" mass="74001">MTVTVTEQIWVPMTDGTRLAARLWLPDGAEAKPVPAILEYIPYRKRDGTRARDEPMHGYFATQGYGVLRVDMRGSGESDGLLEDEYVKQEQDDALEVIAWMAEQAWCDGAVGMMGKSWGGFNCLQVAMRRPPALKAILTVCSTTDRFANDIHYMGGGLLNDNHWWGAIMLAFQARPADPLMRGADWRSEWIKRLNHMPFWPALWLAHQRRDAYWQHGSVCEDWSAIQCPVMAVGGWADSYTNAVPELLEHLNVPRLGLLGPWAHIYPQDGVPTPAIGFLQEATRWWDHWLKGQDRGIMAEPMLRAFVEDGQNPVSTTKPAVTGNWRGESAWPSRAIAETSFYPQMSKTLSTQPGSGTAAIRSPLYTGTACGEWMGTGVIGDMPGDQRGDDGFSLVFDSEPLTEDVEILGNPVIELLLASDKLLGQMAVRLCDVSPTGASQRVSYAVLNLAHRDGSEDPQPMVPGKPTPMRLKLKMCGHRFAAGHRIRFAISTAYWPILWPAPEAATLSIDLAGSRFTLPVRNLGIAQTPVAFQPPAHGPFAPITQTSQSRLGRSVTIDTLTDTATYVTVGEGGLFGEGVFRFDEIDLTLDHGLTRRLTVQADDPLSARSAISQYFDLGREGWRIRIETETEMTGSATDFRMTGQVRAYENGELVVERLYDQSFPRDCL</sequence>
<reference evidence="3" key="1">
    <citation type="journal article" date="2021" name="Microorganisms">
        <title>Acidisoma silvae sp. nov. and Acidisomacellulosilytica sp. nov., Two Acidophilic Bacteria Isolated from Decaying Wood, Hydrolyzing Cellulose and Producing Poly-3-hydroxybutyrate.</title>
        <authorList>
            <person name="Mieszkin S."/>
            <person name="Pouder E."/>
            <person name="Uroz S."/>
            <person name="Simon-Colin C."/>
            <person name="Alain K."/>
        </authorList>
    </citation>
    <scope>NUCLEOTIDE SEQUENCE</scope>
    <source>
        <strain evidence="3">HW T2.11</strain>
    </source>
</reference>
<proteinExistence type="predicted"/>
<name>A0A963YU24_9PROT</name>
<dbReference type="InterPro" id="IPR029058">
    <property type="entry name" value="AB_hydrolase_fold"/>
</dbReference>
<keyword evidence="1 3" id="KW-0378">Hydrolase</keyword>
<evidence type="ECO:0000313" key="3">
    <source>
        <dbReference type="EMBL" id="MCB8876308.1"/>
    </source>
</evidence>
<dbReference type="InterPro" id="IPR013736">
    <property type="entry name" value="Xaa-Pro_dipept_C"/>
</dbReference>
<dbReference type="InterPro" id="IPR008979">
    <property type="entry name" value="Galactose-bd-like_sf"/>
</dbReference>
<protein>
    <submittedName>
        <fullName evidence="3">CocE/NonD family hydrolase</fullName>
    </submittedName>
</protein>
<comment type="caution">
    <text evidence="3">The sequence shown here is derived from an EMBL/GenBank/DDBJ whole genome shotgun (WGS) entry which is preliminary data.</text>
</comment>
<gene>
    <name evidence="3" type="ORF">ASILVAE211_14035</name>
</gene>
<dbReference type="InterPro" id="IPR000383">
    <property type="entry name" value="Xaa-Pro-like_dom"/>
</dbReference>
<feature type="domain" description="Xaa-Pro dipeptidyl-peptidase C-terminal" evidence="2">
    <location>
        <begin position="283"/>
        <end position="533"/>
    </location>
</feature>
<dbReference type="EMBL" id="JAESVB010000005">
    <property type="protein sequence ID" value="MCB8876308.1"/>
    <property type="molecule type" value="Genomic_DNA"/>
</dbReference>
<evidence type="ECO:0000256" key="1">
    <source>
        <dbReference type="ARBA" id="ARBA00022801"/>
    </source>
</evidence>
<evidence type="ECO:0000313" key="4">
    <source>
        <dbReference type="Proteomes" id="UP000708298"/>
    </source>
</evidence>
<dbReference type="SUPFAM" id="SSF53474">
    <property type="entry name" value="alpha/beta-Hydrolases"/>
    <property type="match status" value="1"/>
</dbReference>
<dbReference type="NCBIfam" id="TIGR00976">
    <property type="entry name" value="CocE_NonD"/>
    <property type="match status" value="1"/>
</dbReference>
<dbReference type="InterPro" id="IPR050585">
    <property type="entry name" value="Xaa-Pro_dipeptidyl-ppase/CocE"/>
</dbReference>
<dbReference type="PANTHER" id="PTHR43056">
    <property type="entry name" value="PEPTIDASE S9 PROLYL OLIGOPEPTIDASE"/>
    <property type="match status" value="1"/>
</dbReference>
<dbReference type="AlphaFoldDB" id="A0A963YU24"/>
<dbReference type="SUPFAM" id="SSF49785">
    <property type="entry name" value="Galactose-binding domain-like"/>
    <property type="match status" value="1"/>
</dbReference>
<dbReference type="Pfam" id="PF02129">
    <property type="entry name" value="Peptidase_S15"/>
    <property type="match status" value="1"/>
</dbReference>
<dbReference type="Pfam" id="PF08530">
    <property type="entry name" value="PepX_C"/>
    <property type="match status" value="1"/>
</dbReference>